<evidence type="ECO:0000256" key="1">
    <source>
        <dbReference type="SAM" id="MobiDB-lite"/>
    </source>
</evidence>
<evidence type="ECO:0000313" key="3">
    <source>
        <dbReference type="Proteomes" id="UP001215598"/>
    </source>
</evidence>
<accession>A0AAD7H321</accession>
<comment type="caution">
    <text evidence="2">The sequence shown here is derived from an EMBL/GenBank/DDBJ whole genome shotgun (WGS) entry which is preliminary data.</text>
</comment>
<feature type="region of interest" description="Disordered" evidence="1">
    <location>
        <begin position="1"/>
        <end position="28"/>
    </location>
</feature>
<feature type="compositionally biased region" description="Basic and acidic residues" evidence="1">
    <location>
        <begin position="464"/>
        <end position="496"/>
    </location>
</feature>
<dbReference type="Proteomes" id="UP001215598">
    <property type="component" value="Unassembled WGS sequence"/>
</dbReference>
<feature type="compositionally biased region" description="Pro residues" evidence="1">
    <location>
        <begin position="402"/>
        <end position="425"/>
    </location>
</feature>
<feature type="compositionally biased region" description="Basic residues" evidence="1">
    <location>
        <begin position="1"/>
        <end position="20"/>
    </location>
</feature>
<proteinExistence type="predicted"/>
<dbReference type="EMBL" id="JARKIB010000406">
    <property type="protein sequence ID" value="KAJ7711078.1"/>
    <property type="molecule type" value="Genomic_DNA"/>
</dbReference>
<gene>
    <name evidence="2" type="ORF">B0H16DRAFT_1480628</name>
</gene>
<sequence length="544" mass="60233">MALFFSKRKARRARRKHRARQGGGGLGALALNPIGDPISGTPCSKHLPSAVAPPLNPVLPLDYHNLDALNVYVERDLHPNSMPEHITRITYCAFSMISEPLSTFSFFDDNEPMLPDDEPTVVPVQNNFEGLPESFYVDRPRWFNSDGYVSMDYRDPPWVSAAAATVFEPQVRQHFDAVRNFGACFRVIAAQTKLSANTLFGIPLRLRCTSLFGRLVDASKQSAYLIPRRREQAISLLNMAPKAPKASKETKIKFRFINGDKFDMTATPSLRVFVRPPRRREQAIGLLNMAPKAPKASKETKIKFRFINGDKFSATNLNEIGTKNKCPNAKALKKKNSGVHPVIAGPRDRRIPKHGALRHLVCFLRNSFTIAWNSWASRRGFKRASWKNIVIFYRRKGGGPSSSPPSSPLSLTPPPSSPPPPPPVAAPSVHNGDVHLPSLSPVEPTASSTESPLMGIFKSLAISSEERERTVETAKAREEADAREEAKTKARETREEAEAEGGPQYIATFLFLNSFTKSGVMHSQCSRESVPIIKCARATEGEGP</sequence>
<name>A0AAD7H321_9AGAR</name>
<reference evidence="2" key="1">
    <citation type="submission" date="2023-03" db="EMBL/GenBank/DDBJ databases">
        <title>Massive genome expansion in bonnet fungi (Mycena s.s.) driven by repeated elements and novel gene families across ecological guilds.</title>
        <authorList>
            <consortium name="Lawrence Berkeley National Laboratory"/>
            <person name="Harder C.B."/>
            <person name="Miyauchi S."/>
            <person name="Viragh M."/>
            <person name="Kuo A."/>
            <person name="Thoen E."/>
            <person name="Andreopoulos B."/>
            <person name="Lu D."/>
            <person name="Skrede I."/>
            <person name="Drula E."/>
            <person name="Henrissat B."/>
            <person name="Morin E."/>
            <person name="Kohler A."/>
            <person name="Barry K."/>
            <person name="LaButti K."/>
            <person name="Morin E."/>
            <person name="Salamov A."/>
            <person name="Lipzen A."/>
            <person name="Mereny Z."/>
            <person name="Hegedus B."/>
            <person name="Baldrian P."/>
            <person name="Stursova M."/>
            <person name="Weitz H."/>
            <person name="Taylor A."/>
            <person name="Grigoriev I.V."/>
            <person name="Nagy L.G."/>
            <person name="Martin F."/>
            <person name="Kauserud H."/>
        </authorList>
    </citation>
    <scope>NUCLEOTIDE SEQUENCE</scope>
    <source>
        <strain evidence="2">CBHHK182m</strain>
    </source>
</reference>
<evidence type="ECO:0000313" key="2">
    <source>
        <dbReference type="EMBL" id="KAJ7711078.1"/>
    </source>
</evidence>
<keyword evidence="3" id="KW-1185">Reference proteome</keyword>
<organism evidence="2 3">
    <name type="scientific">Mycena metata</name>
    <dbReference type="NCBI Taxonomy" id="1033252"/>
    <lineage>
        <taxon>Eukaryota</taxon>
        <taxon>Fungi</taxon>
        <taxon>Dikarya</taxon>
        <taxon>Basidiomycota</taxon>
        <taxon>Agaricomycotina</taxon>
        <taxon>Agaricomycetes</taxon>
        <taxon>Agaricomycetidae</taxon>
        <taxon>Agaricales</taxon>
        <taxon>Marasmiineae</taxon>
        <taxon>Mycenaceae</taxon>
        <taxon>Mycena</taxon>
    </lineage>
</organism>
<protein>
    <submittedName>
        <fullName evidence="2">Uncharacterized protein</fullName>
    </submittedName>
</protein>
<feature type="region of interest" description="Disordered" evidence="1">
    <location>
        <begin position="464"/>
        <end position="500"/>
    </location>
</feature>
<dbReference type="AlphaFoldDB" id="A0AAD7H321"/>
<feature type="region of interest" description="Disordered" evidence="1">
    <location>
        <begin position="397"/>
        <end position="450"/>
    </location>
</feature>